<proteinExistence type="predicted"/>
<dbReference type="GO" id="GO:0016020">
    <property type="term" value="C:membrane"/>
    <property type="evidence" value="ECO:0007669"/>
    <property type="project" value="InterPro"/>
</dbReference>
<dbReference type="Gene3D" id="3.40.50.300">
    <property type="entry name" value="P-loop containing nucleotide triphosphate hydrolases"/>
    <property type="match status" value="1"/>
</dbReference>
<dbReference type="Pfam" id="PF03567">
    <property type="entry name" value="Sulfotransfer_2"/>
    <property type="match status" value="1"/>
</dbReference>
<comment type="caution">
    <text evidence="2">The sequence shown here is derived from an EMBL/GenBank/DDBJ whole genome shotgun (WGS) entry which is preliminary data.</text>
</comment>
<keyword evidence="2" id="KW-0808">Transferase</keyword>
<dbReference type="InterPro" id="IPR027417">
    <property type="entry name" value="P-loop_NTPase"/>
</dbReference>
<organism evidence="2 3">
    <name type="scientific">Nannochloropsis gaditana</name>
    <dbReference type="NCBI Taxonomy" id="72520"/>
    <lineage>
        <taxon>Eukaryota</taxon>
        <taxon>Sar</taxon>
        <taxon>Stramenopiles</taxon>
        <taxon>Ochrophyta</taxon>
        <taxon>Eustigmatophyceae</taxon>
        <taxon>Eustigmatales</taxon>
        <taxon>Monodopsidaceae</taxon>
        <taxon>Nannochloropsis</taxon>
    </lineage>
</organism>
<reference evidence="2 3" key="1">
    <citation type="journal article" date="2014" name="Mol. Plant">
        <title>Chromosome Scale Genome Assembly and Transcriptome Profiling of Nannochloropsis gaditana in Nitrogen Depletion.</title>
        <authorList>
            <person name="Corteggiani Carpinelli E."/>
            <person name="Telatin A."/>
            <person name="Vitulo N."/>
            <person name="Forcato C."/>
            <person name="D'Angelo M."/>
            <person name="Schiavon R."/>
            <person name="Vezzi A."/>
            <person name="Giacometti G.M."/>
            <person name="Morosinotto T."/>
            <person name="Valle G."/>
        </authorList>
    </citation>
    <scope>NUCLEOTIDE SEQUENCE [LARGE SCALE GENOMIC DNA]</scope>
    <source>
        <strain evidence="2 3">B-31</strain>
    </source>
</reference>
<dbReference type="AlphaFoldDB" id="W7TH38"/>
<evidence type="ECO:0000313" key="2">
    <source>
        <dbReference type="EMBL" id="EWM20269.1"/>
    </source>
</evidence>
<keyword evidence="1" id="KW-0472">Membrane</keyword>
<keyword evidence="1" id="KW-1133">Transmembrane helix</keyword>
<dbReference type="OrthoDB" id="416042at2759"/>
<sequence length="273" mass="31113">MISQQWLWITLSFSILSYAWLLWCVVPLQEAAIPVIRFSAPSHGQGPVNPISSNATKSRSIPTFIHIPKTGGSSIETALSHRGIYVGRQAFSAKDDRSQRKYPIKQGHCSEWHSLPLEHIDSSITVVRDPVDRLLSEFCWERGLKSHRADLSCEGLSDWILHALSNIIADTNEKYDCHFIPQWEFAQWVDSIIPFCALGTPHGNKLLAEHFEIANFTMGRENESESHDRECKDFIKIVEEANVTSCISPTAHAMIQHMYRFDYEYLGKYFTCA</sequence>
<accession>W7TH38</accession>
<dbReference type="EMBL" id="AZIL01003255">
    <property type="protein sequence ID" value="EWM20269.1"/>
    <property type="molecule type" value="Genomic_DNA"/>
</dbReference>
<name>W7TH38_9STRA</name>
<dbReference type="GO" id="GO:0008146">
    <property type="term" value="F:sulfotransferase activity"/>
    <property type="evidence" value="ECO:0007669"/>
    <property type="project" value="InterPro"/>
</dbReference>
<keyword evidence="3" id="KW-1185">Reference proteome</keyword>
<evidence type="ECO:0000313" key="3">
    <source>
        <dbReference type="Proteomes" id="UP000019335"/>
    </source>
</evidence>
<protein>
    <submittedName>
        <fullName evidence="2">Sulfotransferase</fullName>
    </submittedName>
</protein>
<gene>
    <name evidence="2" type="ORF">Naga_100167g16</name>
</gene>
<evidence type="ECO:0000256" key="1">
    <source>
        <dbReference type="SAM" id="Phobius"/>
    </source>
</evidence>
<keyword evidence="1" id="KW-0812">Transmembrane</keyword>
<dbReference type="InterPro" id="IPR005331">
    <property type="entry name" value="Sulfotransferase"/>
</dbReference>
<dbReference type="Proteomes" id="UP000019335">
    <property type="component" value="Unassembled WGS sequence"/>
</dbReference>
<dbReference type="SUPFAM" id="SSF52540">
    <property type="entry name" value="P-loop containing nucleoside triphosphate hydrolases"/>
    <property type="match status" value="1"/>
</dbReference>
<feature type="transmembrane region" description="Helical" evidence="1">
    <location>
        <begin position="6"/>
        <end position="28"/>
    </location>
</feature>